<dbReference type="OrthoDB" id="8794567at2"/>
<gene>
    <name evidence="2" type="ORF">F2P58_05550</name>
    <name evidence="3" type="ORF">VFDL14_16920</name>
</gene>
<evidence type="ECO:0000259" key="1">
    <source>
        <dbReference type="Pfam" id="PF04287"/>
    </source>
</evidence>
<reference evidence="2 5" key="2">
    <citation type="submission" date="2019-09" db="EMBL/GenBank/DDBJ databases">
        <title>Whole genome sequence of Vibrio fortis.</title>
        <authorList>
            <person name="Das S.K."/>
        </authorList>
    </citation>
    <scope>NUCLEOTIDE SEQUENCE [LARGE SCALE GENOMIC DNA]</scope>
    <source>
        <strain evidence="2 5">AN60</strain>
    </source>
</reference>
<keyword evidence="4" id="KW-1185">Reference proteome</keyword>
<dbReference type="RefSeq" id="WP_032551695.1">
    <property type="nucleotide sequence ID" value="NZ_JATABQ010000244.1"/>
</dbReference>
<accession>A0A066UMH3</accession>
<evidence type="ECO:0000313" key="5">
    <source>
        <dbReference type="Proteomes" id="UP000326789"/>
    </source>
</evidence>
<proteinExistence type="predicted"/>
<dbReference type="AlphaFoldDB" id="A0A066UMH3"/>
<evidence type="ECO:0000313" key="2">
    <source>
        <dbReference type="EMBL" id="KAB0290382.1"/>
    </source>
</evidence>
<dbReference type="InterPro" id="IPR023376">
    <property type="entry name" value="YqcC-like_dom"/>
</dbReference>
<organism evidence="3 4">
    <name type="scientific">Vibrio fortis</name>
    <dbReference type="NCBI Taxonomy" id="212667"/>
    <lineage>
        <taxon>Bacteria</taxon>
        <taxon>Pseudomonadati</taxon>
        <taxon>Pseudomonadota</taxon>
        <taxon>Gammaproteobacteria</taxon>
        <taxon>Vibrionales</taxon>
        <taxon>Vibrionaceae</taxon>
        <taxon>Vibrio</taxon>
    </lineage>
</organism>
<evidence type="ECO:0000313" key="3">
    <source>
        <dbReference type="EMBL" id="KDN28240.1"/>
    </source>
</evidence>
<dbReference type="InterPro" id="IPR007384">
    <property type="entry name" value="UCP006257"/>
</dbReference>
<reference evidence="3 4" key="1">
    <citation type="submission" date="2014-02" db="EMBL/GenBank/DDBJ databases">
        <title>Vibrio fortis Dalian14 Genome Sequencing.</title>
        <authorList>
            <person name="Wang Y."/>
            <person name="Song L."/>
            <person name="Liu G."/>
            <person name="Ding J."/>
        </authorList>
    </citation>
    <scope>NUCLEOTIDE SEQUENCE [LARGE SCALE GENOMIC DNA]</scope>
    <source>
        <strain evidence="3 4">Dalian14</strain>
    </source>
</reference>
<sequence length="104" mass="11709">MTATTQLFSLLQQLELQLQHAQLWSEVPPSDEALASTQPFAIDTLEPEQWLQWIFIARIKAMIASGAALPKGFSMAPYFVEVWKNDASKSELLMLIKQIDEVCA</sequence>
<dbReference type="PANTHER" id="PTHR39586">
    <property type="entry name" value="CYTOPLASMIC PROTEIN-RELATED"/>
    <property type="match status" value="1"/>
</dbReference>
<dbReference type="SUPFAM" id="SSF158452">
    <property type="entry name" value="YqcC-like"/>
    <property type="match status" value="1"/>
</dbReference>
<dbReference type="EMBL" id="JFFR01000023">
    <property type="protein sequence ID" value="KDN28240.1"/>
    <property type="molecule type" value="Genomic_DNA"/>
</dbReference>
<protein>
    <submittedName>
        <fullName evidence="3">Pseudouridine synthase</fullName>
    </submittedName>
    <submittedName>
        <fullName evidence="2">YqcC family protein</fullName>
    </submittedName>
</protein>
<dbReference type="STRING" id="212667.VFDL14_16920"/>
<dbReference type="Gene3D" id="1.20.1440.40">
    <property type="entry name" value="YqcC-like"/>
    <property type="match status" value="1"/>
</dbReference>
<dbReference type="InterPro" id="IPR036814">
    <property type="entry name" value="YqcC-like_sf"/>
</dbReference>
<dbReference type="Proteomes" id="UP000027219">
    <property type="component" value="Unassembled WGS sequence"/>
</dbReference>
<dbReference type="Pfam" id="PF04287">
    <property type="entry name" value="DUF446"/>
    <property type="match status" value="1"/>
</dbReference>
<dbReference type="Proteomes" id="UP000326789">
    <property type="component" value="Unassembled WGS sequence"/>
</dbReference>
<name>A0A066UMH3_9VIBR</name>
<dbReference type="PANTHER" id="PTHR39586:SF1">
    <property type="entry name" value="CYTOPLASMIC PROTEIN"/>
    <property type="match status" value="1"/>
</dbReference>
<evidence type="ECO:0000313" key="4">
    <source>
        <dbReference type="Proteomes" id="UP000027219"/>
    </source>
</evidence>
<feature type="domain" description="YqcC-like" evidence="1">
    <location>
        <begin position="7"/>
        <end position="101"/>
    </location>
</feature>
<dbReference type="EMBL" id="VWSE01000003">
    <property type="protein sequence ID" value="KAB0290382.1"/>
    <property type="molecule type" value="Genomic_DNA"/>
</dbReference>
<dbReference type="GO" id="GO:0044010">
    <property type="term" value="P:single-species biofilm formation"/>
    <property type="evidence" value="ECO:0007669"/>
    <property type="project" value="TreeGrafter"/>
</dbReference>
<dbReference type="PIRSF" id="PIRSF006257">
    <property type="entry name" value="UCP006257"/>
    <property type="match status" value="1"/>
</dbReference>
<comment type="caution">
    <text evidence="3">The sequence shown here is derived from an EMBL/GenBank/DDBJ whole genome shotgun (WGS) entry which is preliminary data.</text>
</comment>